<dbReference type="InterPro" id="IPR013783">
    <property type="entry name" value="Ig-like_fold"/>
</dbReference>
<sequence length="525" mass="58897">MTVTDRRRILAGLSAALCATAAPQALLAQQPEQAPPQPRFGFDEVVRRAREIAAVPYEAGPALPEALTRLDFDAWREIRFRPERALLAQSNSGFRMQMFHPGFLFTRPVTVNVIRDGVPTPVPYATNLFDYGRTKFDKPLPVNLGFAGFRLHYPLNDPRVFDELISFIGASYFRVLGRGQRYGLSARGLSIGAGVPGGEEFPIFREFWVETPAADAERITVYALLDSPSVAGAYRFHIYPDGDSVVDVGAALFPRKPIEKLGLAPLTSMFFTGENDRRFHDDFRSELHDSDGLLIHSSTGEWIWRPLRNARVPATSSFVERNVRGFGLMQRDRVFEHYQDLDLNYELRPSYWIEPQGDWGEGVVELIELPTTDETNDNIVALWAPKQALEPGREFRFGYKLTAMLDSSDLHPGGRAINTYQAKPKALGSGEAVTENTRRFIVDFAGGDLGYYLKQPEKVEIVPSIAYGRINRAFLVPNPKTEGFRAFIDIVVEPGQLAEMRAFLKSGSKTLTETWSFPWRAPDAS</sequence>
<evidence type="ECO:0000256" key="1">
    <source>
        <dbReference type="ARBA" id="ARBA00004418"/>
    </source>
</evidence>
<dbReference type="GO" id="GO:0030246">
    <property type="term" value="F:carbohydrate binding"/>
    <property type="evidence" value="ECO:0007669"/>
    <property type="project" value="InterPro"/>
</dbReference>
<evidence type="ECO:0000256" key="3">
    <source>
        <dbReference type="ARBA" id="ARBA00009284"/>
    </source>
</evidence>
<dbReference type="EMBL" id="FOAN01000005">
    <property type="protein sequence ID" value="SEL76573.1"/>
    <property type="molecule type" value="Genomic_DNA"/>
</dbReference>
<dbReference type="PANTHER" id="PTHR30504:SF4">
    <property type="entry name" value="GLUCANS BIOSYNTHESIS PROTEIN G"/>
    <property type="match status" value="1"/>
</dbReference>
<dbReference type="AlphaFoldDB" id="A0A1H7SVF4"/>
<dbReference type="InterPro" id="IPR014438">
    <property type="entry name" value="Glucan_biosyn_MdoG/MdoD"/>
</dbReference>
<dbReference type="Gene3D" id="2.70.98.10">
    <property type="match status" value="1"/>
</dbReference>
<evidence type="ECO:0000256" key="4">
    <source>
        <dbReference type="ARBA" id="ARBA00015376"/>
    </source>
</evidence>
<feature type="chain" id="PRO_5011771853" description="Glucans biosynthesis protein G" evidence="7">
    <location>
        <begin position="29"/>
        <end position="525"/>
    </location>
</feature>
<comment type="similarity">
    <text evidence="3">Belongs to the OpgD/OpgG family.</text>
</comment>
<dbReference type="OrthoDB" id="9777817at2"/>
<dbReference type="GO" id="GO:0051274">
    <property type="term" value="P:beta-glucan biosynthetic process"/>
    <property type="evidence" value="ECO:0007669"/>
    <property type="project" value="TreeGrafter"/>
</dbReference>
<gene>
    <name evidence="9" type="ORF">SAMN04515666_105236</name>
</gene>
<evidence type="ECO:0000256" key="7">
    <source>
        <dbReference type="SAM" id="SignalP"/>
    </source>
</evidence>
<dbReference type="Pfam" id="PF04349">
    <property type="entry name" value="MdoG"/>
    <property type="match status" value="1"/>
</dbReference>
<dbReference type="InterPro" id="IPR007444">
    <property type="entry name" value="Glucan_biosyn_MdoG_C"/>
</dbReference>
<dbReference type="InterPro" id="IPR014718">
    <property type="entry name" value="GH-type_carb-bd"/>
</dbReference>
<evidence type="ECO:0000259" key="8">
    <source>
        <dbReference type="Pfam" id="PF04349"/>
    </source>
</evidence>
<organism evidence="9 10">
    <name type="scientific">Bosea lupini</name>
    <dbReference type="NCBI Taxonomy" id="1036779"/>
    <lineage>
        <taxon>Bacteria</taxon>
        <taxon>Pseudomonadati</taxon>
        <taxon>Pseudomonadota</taxon>
        <taxon>Alphaproteobacteria</taxon>
        <taxon>Hyphomicrobiales</taxon>
        <taxon>Boseaceae</taxon>
        <taxon>Bosea</taxon>
    </lineage>
</organism>
<comment type="subcellular location">
    <subcellularLocation>
        <location evidence="1">Periplasm</location>
    </subcellularLocation>
</comment>
<feature type="signal peptide" evidence="7">
    <location>
        <begin position="1"/>
        <end position="28"/>
    </location>
</feature>
<proteinExistence type="inferred from homology"/>
<evidence type="ECO:0000256" key="5">
    <source>
        <dbReference type="ARBA" id="ARBA00022729"/>
    </source>
</evidence>
<evidence type="ECO:0000256" key="2">
    <source>
        <dbReference type="ARBA" id="ARBA00005001"/>
    </source>
</evidence>
<dbReference type="PIRSF" id="PIRSF006281">
    <property type="entry name" value="MdoG"/>
    <property type="match status" value="1"/>
</dbReference>
<dbReference type="InterPro" id="IPR011013">
    <property type="entry name" value="Gal_mutarotase_sf_dom"/>
</dbReference>
<dbReference type="FunFam" id="2.70.98.10:FF:000001">
    <property type="entry name" value="Glucans biosynthesis protein G"/>
    <property type="match status" value="1"/>
</dbReference>
<reference evidence="10" key="1">
    <citation type="submission" date="2016-10" db="EMBL/GenBank/DDBJ databases">
        <authorList>
            <person name="Varghese N."/>
            <person name="Submissions S."/>
        </authorList>
    </citation>
    <scope>NUCLEOTIDE SEQUENCE [LARGE SCALE GENOMIC DNA]</scope>
    <source>
        <strain evidence="10">LMG 26383,CCUG 61248,R- 45681</strain>
    </source>
</reference>
<name>A0A1H7SVF4_9HYPH</name>
<keyword evidence="10" id="KW-1185">Reference proteome</keyword>
<feature type="domain" description="Glucan biosynthesis periplasmic MdoG C-terminal" evidence="8">
    <location>
        <begin position="40"/>
        <end position="519"/>
    </location>
</feature>
<dbReference type="Proteomes" id="UP000199664">
    <property type="component" value="Unassembled WGS sequence"/>
</dbReference>
<evidence type="ECO:0000313" key="9">
    <source>
        <dbReference type="EMBL" id="SEL76573.1"/>
    </source>
</evidence>
<keyword evidence="6" id="KW-0574">Periplasm</keyword>
<dbReference type="SUPFAM" id="SSF81296">
    <property type="entry name" value="E set domains"/>
    <property type="match status" value="1"/>
</dbReference>
<dbReference type="SUPFAM" id="SSF74650">
    <property type="entry name" value="Galactose mutarotase-like"/>
    <property type="match status" value="1"/>
</dbReference>
<dbReference type="UniPathway" id="UPA00637"/>
<comment type="pathway">
    <text evidence="2">Glycan metabolism; osmoregulated periplasmic glucan (OPG) biosynthesis.</text>
</comment>
<dbReference type="Gene3D" id="2.60.40.10">
    <property type="entry name" value="Immunoglobulins"/>
    <property type="match status" value="1"/>
</dbReference>
<dbReference type="STRING" id="1036779.SAMN04515666_105236"/>
<dbReference type="RefSeq" id="WP_091836535.1">
    <property type="nucleotide sequence ID" value="NZ_FOAN01000005.1"/>
</dbReference>
<accession>A0A1H7SVF4</accession>
<dbReference type="GO" id="GO:0003824">
    <property type="term" value="F:catalytic activity"/>
    <property type="evidence" value="ECO:0007669"/>
    <property type="project" value="InterPro"/>
</dbReference>
<dbReference type="GO" id="GO:0030288">
    <property type="term" value="C:outer membrane-bounded periplasmic space"/>
    <property type="evidence" value="ECO:0007669"/>
    <property type="project" value="TreeGrafter"/>
</dbReference>
<protein>
    <recommendedName>
        <fullName evidence="4">Glucans biosynthesis protein G</fullName>
    </recommendedName>
</protein>
<evidence type="ECO:0000313" key="10">
    <source>
        <dbReference type="Proteomes" id="UP000199664"/>
    </source>
</evidence>
<keyword evidence="5 7" id="KW-0732">Signal</keyword>
<dbReference type="PANTHER" id="PTHR30504">
    <property type="entry name" value="GLUCANS BIOSYNTHESIS PROTEIN"/>
    <property type="match status" value="1"/>
</dbReference>
<evidence type="ECO:0000256" key="6">
    <source>
        <dbReference type="ARBA" id="ARBA00022764"/>
    </source>
</evidence>
<dbReference type="InterPro" id="IPR014756">
    <property type="entry name" value="Ig_E-set"/>
</dbReference>